<comment type="similarity">
    <text evidence="2">Belongs to the nectin family.</text>
</comment>
<dbReference type="InterPro" id="IPR007110">
    <property type="entry name" value="Ig-like_dom"/>
</dbReference>
<dbReference type="InterPro" id="IPR051427">
    <property type="entry name" value="Nectin/Nectin-like"/>
</dbReference>
<comment type="subcellular location">
    <subcellularLocation>
        <location evidence="1">Membrane</location>
        <topology evidence="1">Single-pass membrane protein</topology>
    </subcellularLocation>
</comment>
<dbReference type="SUPFAM" id="SSF48726">
    <property type="entry name" value="Immunoglobulin"/>
    <property type="match status" value="3"/>
</dbReference>
<evidence type="ECO:0000313" key="15">
    <source>
        <dbReference type="Proteomes" id="UP000646548"/>
    </source>
</evidence>
<keyword evidence="8 11" id="KW-0472">Membrane</keyword>
<dbReference type="Gene3D" id="2.60.40.10">
    <property type="entry name" value="Immunoglobulins"/>
    <property type="match status" value="3"/>
</dbReference>
<keyword evidence="9" id="KW-1015">Disulfide bond</keyword>
<feature type="domain" description="Ig-like" evidence="13">
    <location>
        <begin position="48"/>
        <end position="142"/>
    </location>
</feature>
<evidence type="ECO:0000256" key="11">
    <source>
        <dbReference type="SAM" id="Phobius"/>
    </source>
</evidence>
<comment type="caution">
    <text evidence="14">The sequence shown here is derived from an EMBL/GenBank/DDBJ whole genome shotgun (WGS) entry which is preliminary data.</text>
</comment>
<keyword evidence="5" id="KW-0677">Repeat</keyword>
<dbReference type="SMART" id="SM00406">
    <property type="entry name" value="IGv"/>
    <property type="match status" value="1"/>
</dbReference>
<dbReference type="InterPro" id="IPR003598">
    <property type="entry name" value="Ig_sub2"/>
</dbReference>
<evidence type="ECO:0000256" key="6">
    <source>
        <dbReference type="ARBA" id="ARBA00022889"/>
    </source>
</evidence>
<dbReference type="Proteomes" id="UP000646548">
    <property type="component" value="Unassembled WGS sequence"/>
</dbReference>
<dbReference type="Pfam" id="PF13927">
    <property type="entry name" value="Ig_3"/>
    <property type="match status" value="1"/>
</dbReference>
<evidence type="ECO:0000256" key="4">
    <source>
        <dbReference type="ARBA" id="ARBA00022729"/>
    </source>
</evidence>
<dbReference type="GO" id="GO:0016020">
    <property type="term" value="C:membrane"/>
    <property type="evidence" value="ECO:0007669"/>
    <property type="project" value="UniProtKB-SubCell"/>
</dbReference>
<dbReference type="SMART" id="SM00409">
    <property type="entry name" value="IG"/>
    <property type="match status" value="2"/>
</dbReference>
<dbReference type="GO" id="GO:0007156">
    <property type="term" value="P:homophilic cell adhesion via plasma membrane adhesion molecules"/>
    <property type="evidence" value="ECO:0007669"/>
    <property type="project" value="TreeGrafter"/>
</dbReference>
<proteinExistence type="inferred from homology"/>
<keyword evidence="3 11" id="KW-0812">Transmembrane</keyword>
<evidence type="ECO:0000256" key="10">
    <source>
        <dbReference type="ARBA" id="ARBA00023180"/>
    </source>
</evidence>
<dbReference type="InterPro" id="IPR013106">
    <property type="entry name" value="Ig_V-set"/>
</dbReference>
<feature type="domain" description="Ig-like" evidence="13">
    <location>
        <begin position="244"/>
        <end position="314"/>
    </location>
</feature>
<dbReference type="GO" id="GO:0007157">
    <property type="term" value="P:heterophilic cell-cell adhesion via plasma membrane cell adhesion molecules"/>
    <property type="evidence" value="ECO:0007669"/>
    <property type="project" value="TreeGrafter"/>
</dbReference>
<dbReference type="PANTHER" id="PTHR23277">
    <property type="entry name" value="NECTIN-RELATED"/>
    <property type="match status" value="1"/>
</dbReference>
<evidence type="ECO:0000256" key="3">
    <source>
        <dbReference type="ARBA" id="ARBA00022692"/>
    </source>
</evidence>
<name>A0A834CDL1_ORYME</name>
<sequence length="404" mass="44660">MASRGPNERIAGFLSMIFKFFLLIASLQHTKDVEAVQFGDGDVAAMLGSFAILPCQTSTSDRLSQITWQKTIKGKAPDDVFLIIQPIIGLKYSNGKDFRFEFIGNFNEKNGTLKLSNVTLKDEGSYTCIFSLFPSVPQSKVSKLVILVPPNTNLMSYTPIEGNEEVPLATCTAAASKPKAEVKWIKGSLEGKVREELQETQHANGTTTTWSTLVGKPGREMNGQLVKCVISSETMKEEILETNIQILYSPETINITKLSDVLFECKAEANPNATIIWSRSGEPLPPSVKVVGATLQFPSQSNDLSGLYKCEAKNPYGTKHTYLFVHFSTGNVTLPWVITGLLTLLTIVSWWMHCYRTGKVQRFCSDLQCKKKQVLTRSSSSSSENSIVEKQIPGESVEICFSDQ</sequence>
<keyword evidence="6" id="KW-0130">Cell adhesion</keyword>
<feature type="domain" description="Ig-like" evidence="13">
    <location>
        <begin position="149"/>
        <end position="241"/>
    </location>
</feature>
<dbReference type="AlphaFoldDB" id="A0A834CDL1"/>
<evidence type="ECO:0000256" key="9">
    <source>
        <dbReference type="ARBA" id="ARBA00023157"/>
    </source>
</evidence>
<dbReference type="InterPro" id="IPR003599">
    <property type="entry name" value="Ig_sub"/>
</dbReference>
<feature type="signal peptide" evidence="12">
    <location>
        <begin position="1"/>
        <end position="35"/>
    </location>
</feature>
<evidence type="ECO:0000256" key="1">
    <source>
        <dbReference type="ARBA" id="ARBA00004167"/>
    </source>
</evidence>
<gene>
    <name evidence="14" type="ORF">FQA47_012461</name>
</gene>
<dbReference type="InterPro" id="IPR013783">
    <property type="entry name" value="Ig-like_fold"/>
</dbReference>
<dbReference type="Pfam" id="PF08205">
    <property type="entry name" value="C2-set_2"/>
    <property type="match status" value="1"/>
</dbReference>
<dbReference type="SMART" id="SM00408">
    <property type="entry name" value="IGc2"/>
    <property type="match status" value="2"/>
</dbReference>
<evidence type="ECO:0000256" key="12">
    <source>
        <dbReference type="SAM" id="SignalP"/>
    </source>
</evidence>
<protein>
    <submittedName>
        <fullName evidence="14">Nectin-1</fullName>
    </submittedName>
</protein>
<keyword evidence="7 11" id="KW-1133">Transmembrane helix</keyword>
<evidence type="ECO:0000256" key="8">
    <source>
        <dbReference type="ARBA" id="ARBA00023136"/>
    </source>
</evidence>
<keyword evidence="10" id="KW-0325">Glycoprotein</keyword>
<dbReference type="InterPro" id="IPR013162">
    <property type="entry name" value="CD80_C2-set"/>
</dbReference>
<evidence type="ECO:0000256" key="5">
    <source>
        <dbReference type="ARBA" id="ARBA00022737"/>
    </source>
</evidence>
<evidence type="ECO:0000256" key="2">
    <source>
        <dbReference type="ARBA" id="ARBA00007810"/>
    </source>
</evidence>
<dbReference type="PANTHER" id="PTHR23277:SF106">
    <property type="entry name" value="NECTIN-1 ISOFORM X1-RELATED"/>
    <property type="match status" value="1"/>
</dbReference>
<evidence type="ECO:0000313" key="14">
    <source>
        <dbReference type="EMBL" id="KAF6724830.1"/>
    </source>
</evidence>
<dbReference type="InterPro" id="IPR036179">
    <property type="entry name" value="Ig-like_dom_sf"/>
</dbReference>
<dbReference type="PROSITE" id="PS50835">
    <property type="entry name" value="IG_LIKE"/>
    <property type="match status" value="3"/>
</dbReference>
<keyword evidence="4 12" id="KW-0732">Signal</keyword>
<dbReference type="GO" id="GO:0005912">
    <property type="term" value="C:adherens junction"/>
    <property type="evidence" value="ECO:0007669"/>
    <property type="project" value="TreeGrafter"/>
</dbReference>
<evidence type="ECO:0000256" key="7">
    <source>
        <dbReference type="ARBA" id="ARBA00022989"/>
    </source>
</evidence>
<dbReference type="EMBL" id="WKFB01000382">
    <property type="protein sequence ID" value="KAF6724830.1"/>
    <property type="molecule type" value="Genomic_DNA"/>
</dbReference>
<organism evidence="14 15">
    <name type="scientific">Oryzias melastigma</name>
    <name type="common">Marine medaka</name>
    <dbReference type="NCBI Taxonomy" id="30732"/>
    <lineage>
        <taxon>Eukaryota</taxon>
        <taxon>Metazoa</taxon>
        <taxon>Chordata</taxon>
        <taxon>Craniata</taxon>
        <taxon>Vertebrata</taxon>
        <taxon>Euteleostomi</taxon>
        <taxon>Actinopterygii</taxon>
        <taxon>Neopterygii</taxon>
        <taxon>Teleostei</taxon>
        <taxon>Neoteleostei</taxon>
        <taxon>Acanthomorphata</taxon>
        <taxon>Ovalentaria</taxon>
        <taxon>Atherinomorphae</taxon>
        <taxon>Beloniformes</taxon>
        <taxon>Adrianichthyidae</taxon>
        <taxon>Oryziinae</taxon>
        <taxon>Oryzias</taxon>
    </lineage>
</organism>
<feature type="chain" id="PRO_5032318873" evidence="12">
    <location>
        <begin position="36"/>
        <end position="404"/>
    </location>
</feature>
<evidence type="ECO:0000259" key="13">
    <source>
        <dbReference type="PROSITE" id="PS50835"/>
    </source>
</evidence>
<feature type="transmembrane region" description="Helical" evidence="11">
    <location>
        <begin position="333"/>
        <end position="352"/>
    </location>
</feature>
<dbReference type="Pfam" id="PF07686">
    <property type="entry name" value="V-set"/>
    <property type="match status" value="1"/>
</dbReference>
<accession>A0A834CDL1</accession>
<reference evidence="14" key="1">
    <citation type="journal article" name="BMC Genomics">
        <title>Long-read sequencing and de novo genome assembly of marine medaka (Oryzias melastigma).</title>
        <authorList>
            <person name="Liang P."/>
            <person name="Saqib H.S.A."/>
            <person name="Ni X."/>
            <person name="Shen Y."/>
        </authorList>
    </citation>
    <scope>NUCLEOTIDE SEQUENCE</scope>
    <source>
        <strain evidence="14">Bigg-433</strain>
    </source>
</reference>